<dbReference type="AlphaFoldDB" id="A0AAD6JZM1"/>
<dbReference type="EMBL" id="JAPFFJ010000013">
    <property type="protein sequence ID" value="KAJ6413392.1"/>
    <property type="molecule type" value="Genomic_DNA"/>
</dbReference>
<gene>
    <name evidence="1" type="ORF">OIU84_006233</name>
</gene>
<organism evidence="1 2">
    <name type="scientific">Salix udensis</name>
    <dbReference type="NCBI Taxonomy" id="889485"/>
    <lineage>
        <taxon>Eukaryota</taxon>
        <taxon>Viridiplantae</taxon>
        <taxon>Streptophyta</taxon>
        <taxon>Embryophyta</taxon>
        <taxon>Tracheophyta</taxon>
        <taxon>Spermatophyta</taxon>
        <taxon>Magnoliopsida</taxon>
        <taxon>eudicotyledons</taxon>
        <taxon>Gunneridae</taxon>
        <taxon>Pentapetalae</taxon>
        <taxon>rosids</taxon>
        <taxon>fabids</taxon>
        <taxon>Malpighiales</taxon>
        <taxon>Salicaceae</taxon>
        <taxon>Saliceae</taxon>
        <taxon>Salix</taxon>
    </lineage>
</organism>
<name>A0AAD6JZM1_9ROSI</name>
<dbReference type="Proteomes" id="UP001162972">
    <property type="component" value="Chromosome 5"/>
</dbReference>
<evidence type="ECO:0000313" key="1">
    <source>
        <dbReference type="EMBL" id="KAJ6413392.1"/>
    </source>
</evidence>
<sequence>MSFGLKNLLVHQNFLQIRKIGCYAECSIKVAERLPPNPSTGSCNDDASSSSLPPLMESYITFEQTQPNSDEHEQVPCFSIFSENQNLLAPYITPMEIPNAPTMDITNPLDSVSCDTKVLKAVLNNLAKMESYASFKGSPSLGEGSSESYISGVGMSNLWSHHH</sequence>
<keyword evidence="2" id="KW-1185">Reference proteome</keyword>
<proteinExistence type="predicted"/>
<comment type="caution">
    <text evidence="1">The sequence shown here is derived from an EMBL/GenBank/DDBJ whole genome shotgun (WGS) entry which is preliminary data.</text>
</comment>
<evidence type="ECO:0000313" key="2">
    <source>
        <dbReference type="Proteomes" id="UP001162972"/>
    </source>
</evidence>
<protein>
    <submittedName>
        <fullName evidence="1">Uncharacterized protein</fullName>
    </submittedName>
</protein>
<reference evidence="1 2" key="1">
    <citation type="journal article" date="2023" name="Int. J. Mol. Sci.">
        <title>De Novo Assembly and Annotation of 11 Diverse Shrub Willow (Salix) Genomes Reveals Novel Gene Organization in Sex-Linked Regions.</title>
        <authorList>
            <person name="Hyden B."/>
            <person name="Feng K."/>
            <person name="Yates T.B."/>
            <person name="Jawdy S."/>
            <person name="Cereghino C."/>
            <person name="Smart L.B."/>
            <person name="Muchero W."/>
        </authorList>
    </citation>
    <scope>NUCLEOTIDE SEQUENCE [LARGE SCALE GENOMIC DNA]</scope>
    <source>
        <tissue evidence="1">Shoot tip</tissue>
    </source>
</reference>
<accession>A0AAD6JZM1</accession>